<dbReference type="AlphaFoldDB" id="A0A7T7AK00"/>
<sequence length="74" mass="8129">MKLTSDRAAFASLRHQRGNQRNRSAGHGTSANSAYMGRRAPTQCPHNAMAPVRALFTHLDLALPTMLDDGEDHE</sequence>
<dbReference type="RefSeq" id="WP_148094092.1">
    <property type="nucleotide sequence ID" value="NZ_CP066770.1"/>
</dbReference>
<evidence type="ECO:0000256" key="1">
    <source>
        <dbReference type="SAM" id="MobiDB-lite"/>
    </source>
</evidence>
<organism evidence="2 3">
    <name type="scientific">Burkholderia anthina</name>
    <dbReference type="NCBI Taxonomy" id="179879"/>
    <lineage>
        <taxon>Bacteria</taxon>
        <taxon>Pseudomonadati</taxon>
        <taxon>Pseudomonadota</taxon>
        <taxon>Betaproteobacteria</taxon>
        <taxon>Burkholderiales</taxon>
        <taxon>Burkholderiaceae</taxon>
        <taxon>Burkholderia</taxon>
        <taxon>Burkholderia cepacia complex</taxon>
    </lineage>
</organism>
<feature type="compositionally biased region" description="Polar residues" evidence="1">
    <location>
        <begin position="21"/>
        <end position="33"/>
    </location>
</feature>
<proteinExistence type="predicted"/>
<dbReference type="Proteomes" id="UP000596205">
    <property type="component" value="Chromosome 2"/>
</dbReference>
<dbReference type="EMBL" id="CP066770">
    <property type="protein sequence ID" value="QQK05187.1"/>
    <property type="molecule type" value="Genomic_DNA"/>
</dbReference>
<protein>
    <submittedName>
        <fullName evidence="2">Uncharacterized protein</fullName>
    </submittedName>
</protein>
<evidence type="ECO:0000313" key="3">
    <source>
        <dbReference type="Proteomes" id="UP000596205"/>
    </source>
</evidence>
<evidence type="ECO:0000313" key="2">
    <source>
        <dbReference type="EMBL" id="QQK05187.1"/>
    </source>
</evidence>
<name>A0A7T7AK00_9BURK</name>
<accession>A0A7T7AK00</accession>
<reference evidence="2 3" key="1">
    <citation type="submission" date="2020-12" db="EMBL/GenBank/DDBJ databases">
        <title>Complete genome sequence of Burkholderia anthina BJQ0011.</title>
        <authorList>
            <person name="Xu Y."/>
        </authorList>
    </citation>
    <scope>NUCLEOTIDE SEQUENCE [LARGE SCALE GENOMIC DNA]</scope>
    <source>
        <strain evidence="2 3">BJQ0011</strain>
    </source>
</reference>
<dbReference type="KEGG" id="bann:JFN94_28270"/>
<gene>
    <name evidence="2" type="ORF">JFN94_28270</name>
</gene>
<feature type="region of interest" description="Disordered" evidence="1">
    <location>
        <begin position="1"/>
        <end position="45"/>
    </location>
</feature>